<dbReference type="InterPro" id="IPR043502">
    <property type="entry name" value="DNA/RNA_pol_sf"/>
</dbReference>
<sequence>MYQEFIALQQNQTWSLVPPPPMANILVVAGCFVPKPELMVLSKEDKHDCKIYFLVYVDDNVITSSHSSTINSLISALGRAFLVKDLGDLSFFLGVEVDHTAHGLILFQGQYIKQLLTGSKMLHTKPSNSPMAANLKLSKFDSPDFEDATLYRSIVGGLQYLSLNRPDLSFAVNKVCQFMHTPKASHWTVVKCSLRYLKATINYVLLFKPQTDFSLQAYSDADWGGCPDDRRSTRRFCIYLGHHLISWSSKKQSTVARSSTKAEYKSLASLAAKVIWLQTVLHELGVFLSTAPTLWCDNIGVIYLSMNPIYHSKTKHMDIDFHFVRDRVAANTLQVQFCSSQDQLANLLTKPIVADRFHRLRSSLNVVDTSLASKGCIKLNDSSETLHKHKDGITGGTAIT</sequence>
<accession>A0A2I4EIK2</accession>
<dbReference type="Pfam" id="PF07727">
    <property type="entry name" value="RVT_2"/>
    <property type="match status" value="1"/>
</dbReference>
<dbReference type="PANTHER" id="PTHR11439:SF455">
    <property type="entry name" value="RLK (RECEPTOR-LIKE PROTEIN KINASE) 8, PUTATIVE-RELATED"/>
    <property type="match status" value="1"/>
</dbReference>
<dbReference type="CDD" id="cd09272">
    <property type="entry name" value="RNase_HI_RT_Ty1"/>
    <property type="match status" value="1"/>
</dbReference>
<gene>
    <name evidence="3" type="primary">LOC108989918</name>
</gene>
<proteinExistence type="predicted"/>
<evidence type="ECO:0000259" key="1">
    <source>
        <dbReference type="Pfam" id="PF07727"/>
    </source>
</evidence>
<dbReference type="KEGG" id="jre:108989918"/>
<keyword evidence="2" id="KW-1185">Reference proteome</keyword>
<feature type="domain" description="Reverse transcriptase Ty1/copia-type" evidence="1">
    <location>
        <begin position="48"/>
        <end position="132"/>
    </location>
</feature>
<dbReference type="RefSeq" id="XP_018819228.1">
    <property type="nucleotide sequence ID" value="XM_018963683.1"/>
</dbReference>
<dbReference type="InterPro" id="IPR013103">
    <property type="entry name" value="RVT_2"/>
</dbReference>
<reference evidence="3" key="1">
    <citation type="submission" date="2025-08" db="UniProtKB">
        <authorList>
            <consortium name="RefSeq"/>
        </authorList>
    </citation>
    <scope>IDENTIFICATION</scope>
    <source>
        <tissue evidence="3">Leaves</tissue>
    </source>
</reference>
<dbReference type="Gramene" id="Jr02_10510_p1">
    <property type="protein sequence ID" value="cds.Jr02_10510_p1"/>
    <property type="gene ID" value="Jr02_10510"/>
</dbReference>
<dbReference type="AlphaFoldDB" id="A0A2I4EIK2"/>
<dbReference type="PANTHER" id="PTHR11439">
    <property type="entry name" value="GAG-POL-RELATED RETROTRANSPOSON"/>
    <property type="match status" value="1"/>
</dbReference>
<evidence type="ECO:0000313" key="3">
    <source>
        <dbReference type="RefSeq" id="XP_018819228.1"/>
    </source>
</evidence>
<dbReference type="SUPFAM" id="SSF56672">
    <property type="entry name" value="DNA/RNA polymerases"/>
    <property type="match status" value="1"/>
</dbReference>
<organism evidence="2 3">
    <name type="scientific">Juglans regia</name>
    <name type="common">English walnut</name>
    <dbReference type="NCBI Taxonomy" id="51240"/>
    <lineage>
        <taxon>Eukaryota</taxon>
        <taxon>Viridiplantae</taxon>
        <taxon>Streptophyta</taxon>
        <taxon>Embryophyta</taxon>
        <taxon>Tracheophyta</taxon>
        <taxon>Spermatophyta</taxon>
        <taxon>Magnoliopsida</taxon>
        <taxon>eudicotyledons</taxon>
        <taxon>Gunneridae</taxon>
        <taxon>Pentapetalae</taxon>
        <taxon>rosids</taxon>
        <taxon>fabids</taxon>
        <taxon>Fagales</taxon>
        <taxon>Juglandaceae</taxon>
        <taxon>Juglans</taxon>
    </lineage>
</organism>
<dbReference type="STRING" id="51240.A0A2I4EIK2"/>
<dbReference type="OrthoDB" id="414945at2759"/>
<dbReference type="Proteomes" id="UP000235220">
    <property type="component" value="Chromosome 2"/>
</dbReference>
<dbReference type="GeneID" id="108989918"/>
<name>A0A2I4EIK2_JUGRE</name>
<protein>
    <submittedName>
        <fullName evidence="3">Uncharacterized mitochondrial protein AtMg00810-like</fullName>
    </submittedName>
</protein>
<evidence type="ECO:0000313" key="2">
    <source>
        <dbReference type="Proteomes" id="UP000235220"/>
    </source>
</evidence>